<keyword evidence="2" id="KW-0547">Nucleotide-binding</keyword>
<proteinExistence type="predicted"/>
<dbReference type="SUPFAM" id="SSF52129">
    <property type="entry name" value="Caspase-like"/>
    <property type="match status" value="1"/>
</dbReference>
<keyword evidence="2" id="KW-0347">Helicase</keyword>
<name>A0A0D7EJF1_RHOPL</name>
<dbReference type="Proteomes" id="UP000032515">
    <property type="component" value="Unassembled WGS sequence"/>
</dbReference>
<evidence type="ECO:0000313" key="3">
    <source>
        <dbReference type="Proteomes" id="UP000032515"/>
    </source>
</evidence>
<gene>
    <name evidence="2" type="ORF">OO17_17005</name>
</gene>
<dbReference type="GO" id="GO:0006508">
    <property type="term" value="P:proteolysis"/>
    <property type="evidence" value="ECO:0007669"/>
    <property type="project" value="InterPro"/>
</dbReference>
<keyword evidence="2" id="KW-0067">ATP-binding</keyword>
<organism evidence="2 3">
    <name type="scientific">Rhodopseudomonas palustris</name>
    <dbReference type="NCBI Taxonomy" id="1076"/>
    <lineage>
        <taxon>Bacteria</taxon>
        <taxon>Pseudomonadati</taxon>
        <taxon>Pseudomonadota</taxon>
        <taxon>Alphaproteobacteria</taxon>
        <taxon>Hyphomicrobiales</taxon>
        <taxon>Nitrobacteraceae</taxon>
        <taxon>Rhodopseudomonas</taxon>
    </lineage>
</organism>
<comment type="caution">
    <text evidence="2">The sequence shown here is derived from an EMBL/GenBank/DDBJ whole genome shotgun (WGS) entry which is preliminary data.</text>
</comment>
<dbReference type="InterPro" id="IPR011600">
    <property type="entry name" value="Pept_C14_caspase"/>
</dbReference>
<sequence>MAFRGLFIGIDRYLSSEINELSCARRDAVAFDALFTDTLGGVSRLVVDEEATRIRLEREFEDLANCDPGDTVVIGFSGHGSDTHELVTYDTQLYDLANTTLPLALIEEWFSRIPARRLIFFLDCCFSGGIGAKVLHVEARPRDLRSIETRLDQLAGDGRIIFTASSANEPAYEHSRFGHGFFTYYLLEGLRGVPEVIDSGKLPIYRLLDYVTGR</sequence>
<dbReference type="EMBL" id="JXXE01000342">
    <property type="protein sequence ID" value="KIZ40660.1"/>
    <property type="molecule type" value="Genomic_DNA"/>
</dbReference>
<evidence type="ECO:0000313" key="2">
    <source>
        <dbReference type="EMBL" id="KIZ40660.1"/>
    </source>
</evidence>
<feature type="domain" description="Peptidase C14 caspase" evidence="1">
    <location>
        <begin position="6"/>
        <end position="191"/>
    </location>
</feature>
<reference evidence="2 3" key="1">
    <citation type="submission" date="2014-11" db="EMBL/GenBank/DDBJ databases">
        <title>Genomics and ecophysiology of heterotrophic nitrogen fixing bacteria isolated from estuarine surface water.</title>
        <authorList>
            <person name="Bentzon-Tilia M."/>
            <person name="Severin I."/>
            <person name="Hansen L.H."/>
            <person name="Riemann L."/>
        </authorList>
    </citation>
    <scope>NUCLEOTIDE SEQUENCE [LARGE SCALE GENOMIC DNA]</scope>
    <source>
        <strain evidence="2 3">BAL398</strain>
    </source>
</reference>
<feature type="non-terminal residue" evidence="2">
    <location>
        <position position="214"/>
    </location>
</feature>
<dbReference type="RefSeq" id="WP_044413536.1">
    <property type="nucleotide sequence ID" value="NZ_JXXE01000342.1"/>
</dbReference>
<evidence type="ECO:0000259" key="1">
    <source>
        <dbReference type="Pfam" id="PF00656"/>
    </source>
</evidence>
<protein>
    <submittedName>
        <fullName evidence="2">DEAD/DEAH box helicase</fullName>
    </submittedName>
</protein>
<dbReference type="GO" id="GO:0004197">
    <property type="term" value="F:cysteine-type endopeptidase activity"/>
    <property type="evidence" value="ECO:0007669"/>
    <property type="project" value="InterPro"/>
</dbReference>
<dbReference type="Gene3D" id="3.40.50.1460">
    <property type="match status" value="1"/>
</dbReference>
<keyword evidence="2" id="KW-0378">Hydrolase</keyword>
<dbReference type="GO" id="GO:0004386">
    <property type="term" value="F:helicase activity"/>
    <property type="evidence" value="ECO:0007669"/>
    <property type="project" value="UniProtKB-KW"/>
</dbReference>
<dbReference type="AlphaFoldDB" id="A0A0D7EJF1"/>
<accession>A0A0D7EJF1</accession>
<dbReference type="InterPro" id="IPR029030">
    <property type="entry name" value="Caspase-like_dom_sf"/>
</dbReference>
<dbReference type="Pfam" id="PF00656">
    <property type="entry name" value="Peptidase_C14"/>
    <property type="match status" value="1"/>
</dbReference>